<comment type="caution">
    <text evidence="2">The sequence shown here is derived from an EMBL/GenBank/DDBJ whole genome shotgun (WGS) entry which is preliminary data.</text>
</comment>
<dbReference type="Gene3D" id="3.40.50.300">
    <property type="entry name" value="P-loop containing nucleotide triphosphate hydrolases"/>
    <property type="match status" value="1"/>
</dbReference>
<sequence length="42" mass="4495">MIPVLSIVGSSDCGKTTLLENLIRELSGRGYKVGTIKHDVHG</sequence>
<evidence type="ECO:0000313" key="2">
    <source>
        <dbReference type="EMBL" id="HCW93969.1"/>
    </source>
</evidence>
<dbReference type="AlphaFoldDB" id="A0A3D5QFC5"/>
<dbReference type="PANTHER" id="PTHR40072">
    <property type="entry name" value="MOLYBDOPTERIN-GUANINE DINUCLEOTIDE BIOSYNTHESIS ADAPTER PROTEIN-RELATED"/>
    <property type="match status" value="1"/>
</dbReference>
<protein>
    <submittedName>
        <fullName evidence="2">Molybdopterin-guanine dinucleotide biosynthesis protein B</fullName>
    </submittedName>
</protein>
<reference evidence="2 3" key="1">
    <citation type="journal article" date="2018" name="Nat. Biotechnol.">
        <title>A standardized bacterial taxonomy based on genome phylogeny substantially revises the tree of life.</title>
        <authorList>
            <person name="Parks D.H."/>
            <person name="Chuvochina M."/>
            <person name="Waite D.W."/>
            <person name="Rinke C."/>
            <person name="Skarshewski A."/>
            <person name="Chaumeil P.A."/>
            <person name="Hugenholtz P."/>
        </authorList>
    </citation>
    <scope>NUCLEOTIDE SEQUENCE [LARGE SCALE GENOMIC DNA]</scope>
    <source>
        <strain evidence="2">UBA8672</strain>
    </source>
</reference>
<proteinExistence type="predicted"/>
<evidence type="ECO:0000259" key="1">
    <source>
        <dbReference type="Pfam" id="PF03205"/>
    </source>
</evidence>
<dbReference type="InterPro" id="IPR004435">
    <property type="entry name" value="MobB_dom"/>
</dbReference>
<accession>A0A3D5QFC5</accession>
<evidence type="ECO:0000313" key="3">
    <source>
        <dbReference type="Proteomes" id="UP000262325"/>
    </source>
</evidence>
<dbReference type="Pfam" id="PF03205">
    <property type="entry name" value="MobB"/>
    <property type="match status" value="1"/>
</dbReference>
<dbReference type="InterPro" id="IPR052539">
    <property type="entry name" value="MGD_biosynthesis_adapter"/>
</dbReference>
<dbReference type="SUPFAM" id="SSF52540">
    <property type="entry name" value="P-loop containing nucleoside triphosphate hydrolases"/>
    <property type="match status" value="1"/>
</dbReference>
<feature type="domain" description="Molybdopterin-guanine dinucleotide biosynthesis protein B (MobB)" evidence="1">
    <location>
        <begin position="4"/>
        <end position="42"/>
    </location>
</feature>
<dbReference type="EMBL" id="DPPF01000210">
    <property type="protein sequence ID" value="HCW93969.1"/>
    <property type="molecule type" value="Genomic_DNA"/>
</dbReference>
<dbReference type="GO" id="GO:0005525">
    <property type="term" value="F:GTP binding"/>
    <property type="evidence" value="ECO:0007669"/>
    <property type="project" value="InterPro"/>
</dbReference>
<dbReference type="GO" id="GO:0006777">
    <property type="term" value="P:Mo-molybdopterin cofactor biosynthetic process"/>
    <property type="evidence" value="ECO:0007669"/>
    <property type="project" value="InterPro"/>
</dbReference>
<feature type="non-terminal residue" evidence="2">
    <location>
        <position position="42"/>
    </location>
</feature>
<dbReference type="InterPro" id="IPR027417">
    <property type="entry name" value="P-loop_NTPase"/>
</dbReference>
<dbReference type="PANTHER" id="PTHR40072:SF1">
    <property type="entry name" value="MOLYBDOPTERIN-GUANINE DINUCLEOTIDE BIOSYNTHESIS ADAPTER PROTEIN"/>
    <property type="match status" value="1"/>
</dbReference>
<dbReference type="Proteomes" id="UP000262325">
    <property type="component" value="Unassembled WGS sequence"/>
</dbReference>
<organism evidence="2 3">
    <name type="scientific">Flexistipes sinusarabici</name>
    <dbReference type="NCBI Taxonomy" id="2352"/>
    <lineage>
        <taxon>Bacteria</taxon>
        <taxon>Pseudomonadati</taxon>
        <taxon>Deferribacterota</taxon>
        <taxon>Deferribacteres</taxon>
        <taxon>Deferribacterales</taxon>
        <taxon>Flexistipitaceae</taxon>
        <taxon>Flexistipes</taxon>
    </lineage>
</organism>
<name>A0A3D5QFC5_FLESI</name>
<gene>
    <name evidence="2" type="ORF">DHM44_09840</name>
</gene>